<evidence type="ECO:0000259" key="3">
    <source>
        <dbReference type="PROSITE" id="PS50006"/>
    </source>
</evidence>
<dbReference type="Gene3D" id="2.60.200.20">
    <property type="match status" value="1"/>
</dbReference>
<feature type="transmembrane region" description="Helical" evidence="2">
    <location>
        <begin position="183"/>
        <end position="208"/>
    </location>
</feature>
<dbReference type="InterPro" id="IPR000253">
    <property type="entry name" value="FHA_dom"/>
</dbReference>
<dbReference type="RefSeq" id="WP_258847518.1">
    <property type="nucleotide sequence ID" value="NZ_JANUGX010000030.1"/>
</dbReference>
<feature type="domain" description="FHA" evidence="3">
    <location>
        <begin position="27"/>
        <end position="77"/>
    </location>
</feature>
<sequence>MSGPWFIETLARNGDVLQRSRVDALPIRLGRGYDNDFIIDDDYVAASHARIEMDAAGRLVLRDQGSRNGIIHRGKRLPEVVLSGDTVVRIGHTSLRVRAASFPVAPELADRTFHRWEGALPGAAGVLLTGCFALFARWLSDTQYFEFVRYFEALAWGVGAALLWSGAWAFANRLFGRHARLGRHLFVFGCGLAALAATALLAATIAYAFSLEAFTHYASHAATLLVAGMIYFHLCTVKPQNRRRYRWIAAGMAVLGSSLILIFNLQRSGRLADELYMAVLLPPEVRVSQDHGIDEFMREVEGMKESLDRGRGRKPGEDELED</sequence>
<dbReference type="SMART" id="SM00240">
    <property type="entry name" value="FHA"/>
    <property type="match status" value="1"/>
</dbReference>
<reference evidence="4 5" key="1">
    <citation type="submission" date="2022-08" db="EMBL/GenBank/DDBJ databases">
        <title>Reclassification of Massilia species as members of the genera Telluria, Duganella, Pseudoduganella, Mokoshia gen. nov. and Zemynaea gen. nov. using orthogonal and non-orthogonal genome-based approaches.</title>
        <authorList>
            <person name="Bowman J.P."/>
        </authorList>
    </citation>
    <scope>NUCLEOTIDE SEQUENCE [LARGE SCALE GENOMIC DNA]</scope>
    <source>
        <strain evidence="4 5">LMG 28164</strain>
    </source>
</reference>
<keyword evidence="2" id="KW-0472">Membrane</keyword>
<feature type="transmembrane region" description="Helical" evidence="2">
    <location>
        <begin position="214"/>
        <end position="235"/>
    </location>
</feature>
<evidence type="ECO:0000256" key="2">
    <source>
        <dbReference type="SAM" id="Phobius"/>
    </source>
</evidence>
<dbReference type="Proteomes" id="UP001205560">
    <property type="component" value="Unassembled WGS sequence"/>
</dbReference>
<evidence type="ECO:0000313" key="5">
    <source>
        <dbReference type="Proteomes" id="UP001205560"/>
    </source>
</evidence>
<dbReference type="SUPFAM" id="SSF49879">
    <property type="entry name" value="SMAD/FHA domain"/>
    <property type="match status" value="1"/>
</dbReference>
<gene>
    <name evidence="4" type="ORF">NX782_21405</name>
</gene>
<comment type="caution">
    <text evidence="4">The sequence shown here is derived from an EMBL/GenBank/DDBJ whole genome shotgun (WGS) entry which is preliminary data.</text>
</comment>
<accession>A0ABT2AC20</accession>
<feature type="transmembrane region" description="Helical" evidence="2">
    <location>
        <begin position="118"/>
        <end position="138"/>
    </location>
</feature>
<protein>
    <submittedName>
        <fullName evidence="4">FHA domain-containing protein</fullName>
    </submittedName>
</protein>
<proteinExistence type="predicted"/>
<evidence type="ECO:0000256" key="1">
    <source>
        <dbReference type="SAM" id="MobiDB-lite"/>
    </source>
</evidence>
<organism evidence="4 5">
    <name type="scientific">Massilia norwichensis</name>
    <dbReference type="NCBI Taxonomy" id="1442366"/>
    <lineage>
        <taxon>Bacteria</taxon>
        <taxon>Pseudomonadati</taxon>
        <taxon>Pseudomonadota</taxon>
        <taxon>Betaproteobacteria</taxon>
        <taxon>Burkholderiales</taxon>
        <taxon>Oxalobacteraceae</taxon>
        <taxon>Telluria group</taxon>
        <taxon>Massilia</taxon>
    </lineage>
</organism>
<evidence type="ECO:0000313" key="4">
    <source>
        <dbReference type="EMBL" id="MCS0591754.1"/>
    </source>
</evidence>
<feature type="region of interest" description="Disordered" evidence="1">
    <location>
        <begin position="303"/>
        <end position="322"/>
    </location>
</feature>
<feature type="transmembrane region" description="Helical" evidence="2">
    <location>
        <begin position="247"/>
        <end position="265"/>
    </location>
</feature>
<feature type="transmembrane region" description="Helical" evidence="2">
    <location>
        <begin position="150"/>
        <end position="171"/>
    </location>
</feature>
<name>A0ABT2AC20_9BURK</name>
<dbReference type="PROSITE" id="PS50006">
    <property type="entry name" value="FHA_DOMAIN"/>
    <property type="match status" value="1"/>
</dbReference>
<dbReference type="Pfam" id="PF00498">
    <property type="entry name" value="FHA"/>
    <property type="match status" value="1"/>
</dbReference>
<keyword evidence="5" id="KW-1185">Reference proteome</keyword>
<keyword evidence="2" id="KW-0812">Transmembrane</keyword>
<keyword evidence="2" id="KW-1133">Transmembrane helix</keyword>
<dbReference type="InterPro" id="IPR008984">
    <property type="entry name" value="SMAD_FHA_dom_sf"/>
</dbReference>
<dbReference type="EMBL" id="JANUGX010000030">
    <property type="protein sequence ID" value="MCS0591754.1"/>
    <property type="molecule type" value="Genomic_DNA"/>
</dbReference>